<feature type="region of interest" description="Disordered" evidence="1">
    <location>
        <begin position="86"/>
        <end position="110"/>
    </location>
</feature>
<accession>A0A399IVG2</accession>
<comment type="caution">
    <text evidence="3">The sequence shown here is derived from an EMBL/GenBank/DDBJ whole genome shotgun (WGS) entry which is preliminary data.</text>
</comment>
<dbReference type="RefSeq" id="WP_119400605.1">
    <property type="nucleotide sequence ID" value="NZ_QWJJ01000021.1"/>
</dbReference>
<feature type="compositionally biased region" description="Low complexity" evidence="1">
    <location>
        <begin position="86"/>
        <end position="103"/>
    </location>
</feature>
<dbReference type="Proteomes" id="UP000265848">
    <property type="component" value="Unassembled WGS sequence"/>
</dbReference>
<evidence type="ECO:0000313" key="4">
    <source>
        <dbReference type="Proteomes" id="UP000265848"/>
    </source>
</evidence>
<feature type="signal peptide" evidence="2">
    <location>
        <begin position="1"/>
        <end position="20"/>
    </location>
</feature>
<dbReference type="AlphaFoldDB" id="A0A399IVG2"/>
<gene>
    <name evidence="3" type="ORF">DL237_18890</name>
</gene>
<proteinExistence type="predicted"/>
<dbReference type="EMBL" id="QWJJ01000021">
    <property type="protein sequence ID" value="RII37148.1"/>
    <property type="molecule type" value="Genomic_DNA"/>
</dbReference>
<name>A0A399IVG2_9RHOB</name>
<sequence>MRSSILATLITVAAATTAQAGQVSVISPPAIVVVIPPTTPVVVPPSTPVVVPPTTPVVVTPSTPVVVPPTTPVTVSPVTPVTPGGTVTASVNGGSTSLGTGASRTGGGASSRAVAVSLPSLQGFNVGALSLPQMQTAVALIQGVLASPPAGLTPAQAATLRNQMAQMQAMLGQ</sequence>
<reference evidence="3 4" key="1">
    <citation type="submission" date="2018-08" db="EMBL/GenBank/DDBJ databases">
        <title>Pseudooceanicola sediminis CY03 in the family Rhodobacteracea.</title>
        <authorList>
            <person name="Zhang Y.-J."/>
        </authorList>
    </citation>
    <scope>NUCLEOTIDE SEQUENCE [LARGE SCALE GENOMIC DNA]</scope>
    <source>
        <strain evidence="3 4">CY03</strain>
    </source>
</reference>
<evidence type="ECO:0000313" key="3">
    <source>
        <dbReference type="EMBL" id="RII37148.1"/>
    </source>
</evidence>
<organism evidence="3 4">
    <name type="scientific">Pseudooceanicola sediminis</name>
    <dbReference type="NCBI Taxonomy" id="2211117"/>
    <lineage>
        <taxon>Bacteria</taxon>
        <taxon>Pseudomonadati</taxon>
        <taxon>Pseudomonadota</taxon>
        <taxon>Alphaproteobacteria</taxon>
        <taxon>Rhodobacterales</taxon>
        <taxon>Paracoccaceae</taxon>
        <taxon>Pseudooceanicola</taxon>
    </lineage>
</organism>
<evidence type="ECO:0000256" key="1">
    <source>
        <dbReference type="SAM" id="MobiDB-lite"/>
    </source>
</evidence>
<protein>
    <submittedName>
        <fullName evidence="3">Uncharacterized protein</fullName>
    </submittedName>
</protein>
<evidence type="ECO:0000256" key="2">
    <source>
        <dbReference type="SAM" id="SignalP"/>
    </source>
</evidence>
<feature type="chain" id="PRO_5017474747" evidence="2">
    <location>
        <begin position="21"/>
        <end position="173"/>
    </location>
</feature>
<keyword evidence="2" id="KW-0732">Signal</keyword>
<keyword evidence="4" id="KW-1185">Reference proteome</keyword>